<proteinExistence type="inferred from homology"/>
<keyword evidence="5 7" id="KW-1133">Transmembrane helix</keyword>
<evidence type="ECO:0000256" key="2">
    <source>
        <dbReference type="ARBA" id="ARBA00008564"/>
    </source>
</evidence>
<evidence type="ECO:0000256" key="1">
    <source>
        <dbReference type="ARBA" id="ARBA00004651"/>
    </source>
</evidence>
<keyword evidence="9" id="KW-1185">Reference proteome</keyword>
<feature type="transmembrane region" description="Helical" evidence="7">
    <location>
        <begin position="219"/>
        <end position="240"/>
    </location>
</feature>
<evidence type="ECO:0000256" key="6">
    <source>
        <dbReference type="ARBA" id="ARBA00023136"/>
    </source>
</evidence>
<evidence type="ECO:0008006" key="10">
    <source>
        <dbReference type="Google" id="ProtNLM"/>
    </source>
</evidence>
<dbReference type="AlphaFoldDB" id="A0A178MN86"/>
<protein>
    <recommendedName>
        <fullName evidence="10">Cobalt ECF transporter T component CbiQ</fullName>
    </recommendedName>
</protein>
<evidence type="ECO:0000256" key="3">
    <source>
        <dbReference type="ARBA" id="ARBA00022475"/>
    </source>
</evidence>
<name>A0A178MN86_9PROT</name>
<feature type="transmembrane region" description="Helical" evidence="7">
    <location>
        <begin position="22"/>
        <end position="50"/>
    </location>
</feature>
<comment type="caution">
    <text evidence="8">The sequence shown here is derived from an EMBL/GenBank/DDBJ whole genome shotgun (WGS) entry which is preliminary data.</text>
</comment>
<dbReference type="CDD" id="cd16914">
    <property type="entry name" value="EcfT"/>
    <property type="match status" value="1"/>
</dbReference>
<dbReference type="InterPro" id="IPR003339">
    <property type="entry name" value="ABC/ECF_trnsptr_transmembrane"/>
</dbReference>
<evidence type="ECO:0000256" key="5">
    <source>
        <dbReference type="ARBA" id="ARBA00022989"/>
    </source>
</evidence>
<evidence type="ECO:0000256" key="4">
    <source>
        <dbReference type="ARBA" id="ARBA00022692"/>
    </source>
</evidence>
<evidence type="ECO:0000313" key="9">
    <source>
        <dbReference type="Proteomes" id="UP000078543"/>
    </source>
</evidence>
<dbReference type="STRING" id="1437059.A6A05_14040"/>
<evidence type="ECO:0000313" key="8">
    <source>
        <dbReference type="EMBL" id="OAN49394.1"/>
    </source>
</evidence>
<feature type="transmembrane region" description="Helical" evidence="7">
    <location>
        <begin position="102"/>
        <end position="126"/>
    </location>
</feature>
<reference evidence="8 9" key="1">
    <citation type="submission" date="2016-04" db="EMBL/GenBank/DDBJ databases">
        <title>Draft genome sequence of freshwater magnetotactic bacteria Magnetospirillum marisnigri SP-1 and Magnetospirillum moscoviense BB-1.</title>
        <authorList>
            <person name="Koziaeva V."/>
            <person name="Dziuba M.V."/>
            <person name="Ivanov T.M."/>
            <person name="Kuznetsov B."/>
            <person name="Grouzdev D.S."/>
        </authorList>
    </citation>
    <scope>NUCLEOTIDE SEQUENCE [LARGE SCALE GENOMIC DNA]</scope>
    <source>
        <strain evidence="8 9">BB-1</strain>
    </source>
</reference>
<dbReference type="OrthoDB" id="7688456at2"/>
<dbReference type="Pfam" id="PF02361">
    <property type="entry name" value="CbiQ"/>
    <property type="match status" value="1"/>
</dbReference>
<feature type="transmembrane region" description="Helical" evidence="7">
    <location>
        <begin position="62"/>
        <end position="82"/>
    </location>
</feature>
<keyword evidence="6 7" id="KW-0472">Membrane</keyword>
<accession>A0A178MN86</accession>
<keyword evidence="4 7" id="KW-0812">Transmembrane</keyword>
<dbReference type="EMBL" id="LWQU01000150">
    <property type="protein sequence ID" value="OAN49394.1"/>
    <property type="molecule type" value="Genomic_DNA"/>
</dbReference>
<dbReference type="GO" id="GO:0006824">
    <property type="term" value="P:cobalt ion transport"/>
    <property type="evidence" value="ECO:0007669"/>
    <property type="project" value="InterPro"/>
</dbReference>
<gene>
    <name evidence="8" type="ORF">A6A05_14040</name>
</gene>
<dbReference type="Proteomes" id="UP000078543">
    <property type="component" value="Unassembled WGS sequence"/>
</dbReference>
<dbReference type="RefSeq" id="WP_068501762.1">
    <property type="nucleotide sequence ID" value="NZ_LWQU01000150.1"/>
</dbReference>
<dbReference type="NCBIfam" id="TIGR02454">
    <property type="entry name" value="ECF_T_CbiQ"/>
    <property type="match status" value="1"/>
</dbReference>
<dbReference type="InterPro" id="IPR012809">
    <property type="entry name" value="ECF_CbiQ"/>
</dbReference>
<sequence length="241" mass="24818">MIRTDRLAAASRWKDKSLSEKAVTALGLMGLALALPPFPGALAVLVAASLLAWRSGVGPADWLALLAPPAAFIATGTVALAVEIDAAGLHLAADGGRAGLAVALRALAAVAALLLLAATTPTPALIGGLRRLGLAPELAEVALAIYRFIFILQDTAQTMHAVQAARLGTVGWRRRIRSAGLLAASLLPRALDRAHRQEIGLAARGFDGSLRTLSAHRPVSVWGLARAAILLVSIAGLGLAW</sequence>
<keyword evidence="3" id="KW-1003">Cell membrane</keyword>
<dbReference type="GO" id="GO:0043190">
    <property type="term" value="C:ATP-binding cassette (ABC) transporter complex"/>
    <property type="evidence" value="ECO:0007669"/>
    <property type="project" value="InterPro"/>
</dbReference>
<comment type="similarity">
    <text evidence="2">Belongs to the CbiQ family.</text>
</comment>
<dbReference type="PANTHER" id="PTHR43723">
    <property type="entry name" value="COBALT TRANSPORT PROTEIN CBIQ"/>
    <property type="match status" value="1"/>
</dbReference>
<comment type="subcellular location">
    <subcellularLocation>
        <location evidence="1">Cell membrane</location>
        <topology evidence="1">Multi-pass membrane protein</topology>
    </subcellularLocation>
</comment>
<dbReference type="PANTHER" id="PTHR43723:SF1">
    <property type="entry name" value="COBALT TRANSPORT PROTEIN CBIQ"/>
    <property type="match status" value="1"/>
</dbReference>
<evidence type="ECO:0000256" key="7">
    <source>
        <dbReference type="SAM" id="Phobius"/>
    </source>
</evidence>
<organism evidence="8 9">
    <name type="scientific">Magnetospirillum moscoviense</name>
    <dbReference type="NCBI Taxonomy" id="1437059"/>
    <lineage>
        <taxon>Bacteria</taxon>
        <taxon>Pseudomonadati</taxon>
        <taxon>Pseudomonadota</taxon>
        <taxon>Alphaproteobacteria</taxon>
        <taxon>Rhodospirillales</taxon>
        <taxon>Rhodospirillaceae</taxon>
        <taxon>Magnetospirillum</taxon>
    </lineage>
</organism>
<dbReference type="InterPro" id="IPR052770">
    <property type="entry name" value="Cobalt_transport_CbiQ"/>
</dbReference>